<keyword evidence="4" id="KW-1003">Cell membrane</keyword>
<dbReference type="InterPro" id="IPR004626">
    <property type="entry name" value="RarD"/>
</dbReference>
<evidence type="ECO:0000256" key="6">
    <source>
        <dbReference type="ARBA" id="ARBA00022989"/>
    </source>
</evidence>
<feature type="transmembrane region" description="Helical" evidence="8">
    <location>
        <begin position="149"/>
        <end position="165"/>
    </location>
</feature>
<feature type="transmembrane region" description="Helical" evidence="8">
    <location>
        <begin position="72"/>
        <end position="96"/>
    </location>
</feature>
<feature type="transmembrane region" description="Helical" evidence="8">
    <location>
        <begin position="42"/>
        <end position="60"/>
    </location>
</feature>
<keyword evidence="7 8" id="KW-0472">Membrane</keyword>
<comment type="subcellular location">
    <subcellularLocation>
        <location evidence="1">Cell membrane</location>
        <topology evidence="1">Multi-pass membrane protein</topology>
    </subcellularLocation>
</comment>
<accession>A0ABW7I601</accession>
<sequence>MRDETKGVLAMIAACSVWGLSGIYYKALDHVPPLEVLCHRTLWGFVFFLVVLGIQGRLRAVPRTIDTPRKFAIVLTATLMISLNWFVFISSIHFGHATEASMGYYIFPLTAVLAGAIFYKEKLNRPQMISVGLAAIAVIILSAGLQVAPWVALILAFSFAVYGVVKKSLDTGPVVSVTVEVAILSPFALAWLVVIHSGGTGHFGADAVTTIMLMVAGVITAIPLILFSYATRRVSLATIGLVQYLNPTLQFLVATLVFRELFTLWHAIAFALIWTALAIYTASSLRRGRALRKAARAAGTSGTT</sequence>
<gene>
    <name evidence="10" type="primary">rarD</name>
    <name evidence="10" type="ORF">ACGRVM_05955</name>
</gene>
<evidence type="ECO:0000256" key="1">
    <source>
        <dbReference type="ARBA" id="ARBA00004651"/>
    </source>
</evidence>
<protein>
    <submittedName>
        <fullName evidence="10">EamA family transporter RarD</fullName>
    </submittedName>
</protein>
<feature type="domain" description="EamA" evidence="9">
    <location>
        <begin position="6"/>
        <end position="142"/>
    </location>
</feature>
<feature type="transmembrane region" description="Helical" evidence="8">
    <location>
        <begin position="177"/>
        <end position="195"/>
    </location>
</feature>
<reference evidence="10 11" key="1">
    <citation type="submission" date="2024-10" db="EMBL/GenBank/DDBJ databases">
        <authorList>
            <person name="Yang X.-N."/>
        </authorList>
    </citation>
    <scope>NUCLEOTIDE SEQUENCE [LARGE SCALE GENOMIC DNA]</scope>
    <source>
        <strain evidence="10 11">CAU 1059</strain>
    </source>
</reference>
<feature type="transmembrane region" description="Helical" evidence="8">
    <location>
        <begin position="126"/>
        <end position="143"/>
    </location>
</feature>
<dbReference type="EMBL" id="JBIHMM010000001">
    <property type="protein sequence ID" value="MFH0253425.1"/>
    <property type="molecule type" value="Genomic_DNA"/>
</dbReference>
<proteinExistence type="inferred from homology"/>
<evidence type="ECO:0000256" key="3">
    <source>
        <dbReference type="ARBA" id="ARBA00022448"/>
    </source>
</evidence>
<evidence type="ECO:0000256" key="5">
    <source>
        <dbReference type="ARBA" id="ARBA00022692"/>
    </source>
</evidence>
<evidence type="ECO:0000256" key="8">
    <source>
        <dbReference type="SAM" id="Phobius"/>
    </source>
</evidence>
<dbReference type="Pfam" id="PF00892">
    <property type="entry name" value="EamA"/>
    <property type="match status" value="1"/>
</dbReference>
<feature type="transmembrane region" description="Helical" evidence="8">
    <location>
        <begin position="102"/>
        <end position="119"/>
    </location>
</feature>
<feature type="transmembrane region" description="Helical" evidence="8">
    <location>
        <begin position="207"/>
        <end position="227"/>
    </location>
</feature>
<organism evidence="10 11">
    <name type="scientific">Roseovarius aquimarinus</name>
    <dbReference type="NCBI Taxonomy" id="1229156"/>
    <lineage>
        <taxon>Bacteria</taxon>
        <taxon>Pseudomonadati</taxon>
        <taxon>Pseudomonadota</taxon>
        <taxon>Alphaproteobacteria</taxon>
        <taxon>Rhodobacterales</taxon>
        <taxon>Roseobacteraceae</taxon>
        <taxon>Roseovarius</taxon>
    </lineage>
</organism>
<evidence type="ECO:0000256" key="4">
    <source>
        <dbReference type="ARBA" id="ARBA00022475"/>
    </source>
</evidence>
<keyword evidence="3" id="KW-0813">Transport</keyword>
<dbReference type="RefSeq" id="WP_377167622.1">
    <property type="nucleotide sequence ID" value="NZ_JBHTJC010000001.1"/>
</dbReference>
<comment type="caution">
    <text evidence="10">The sequence shown here is derived from an EMBL/GenBank/DDBJ whole genome shotgun (WGS) entry which is preliminary data.</text>
</comment>
<feature type="transmembrane region" description="Helical" evidence="8">
    <location>
        <begin position="7"/>
        <end position="27"/>
    </location>
</feature>
<evidence type="ECO:0000313" key="10">
    <source>
        <dbReference type="EMBL" id="MFH0253425.1"/>
    </source>
</evidence>
<dbReference type="PANTHER" id="PTHR22911">
    <property type="entry name" value="ACYL-MALONYL CONDENSING ENZYME-RELATED"/>
    <property type="match status" value="1"/>
</dbReference>
<dbReference type="InterPro" id="IPR037185">
    <property type="entry name" value="EmrE-like"/>
</dbReference>
<keyword evidence="5 8" id="KW-0812">Transmembrane</keyword>
<evidence type="ECO:0000256" key="2">
    <source>
        <dbReference type="ARBA" id="ARBA00007362"/>
    </source>
</evidence>
<dbReference type="PANTHER" id="PTHR22911:SF137">
    <property type="entry name" value="SOLUTE CARRIER FAMILY 35 MEMBER G2-RELATED"/>
    <property type="match status" value="1"/>
</dbReference>
<keyword evidence="11" id="KW-1185">Reference proteome</keyword>
<evidence type="ECO:0000256" key="7">
    <source>
        <dbReference type="ARBA" id="ARBA00023136"/>
    </source>
</evidence>
<dbReference type="InterPro" id="IPR000620">
    <property type="entry name" value="EamA_dom"/>
</dbReference>
<name>A0ABW7I601_9RHOB</name>
<dbReference type="Proteomes" id="UP001607157">
    <property type="component" value="Unassembled WGS sequence"/>
</dbReference>
<keyword evidence="6 8" id="KW-1133">Transmembrane helix</keyword>
<feature type="transmembrane region" description="Helical" evidence="8">
    <location>
        <begin position="264"/>
        <end position="283"/>
    </location>
</feature>
<evidence type="ECO:0000313" key="11">
    <source>
        <dbReference type="Proteomes" id="UP001607157"/>
    </source>
</evidence>
<evidence type="ECO:0000259" key="9">
    <source>
        <dbReference type="Pfam" id="PF00892"/>
    </source>
</evidence>
<feature type="transmembrane region" description="Helical" evidence="8">
    <location>
        <begin position="234"/>
        <end position="258"/>
    </location>
</feature>
<dbReference type="SUPFAM" id="SSF103481">
    <property type="entry name" value="Multidrug resistance efflux transporter EmrE"/>
    <property type="match status" value="2"/>
</dbReference>
<comment type="similarity">
    <text evidence="2">Belongs to the EamA transporter family.</text>
</comment>
<dbReference type="NCBIfam" id="TIGR00688">
    <property type="entry name" value="rarD"/>
    <property type="match status" value="1"/>
</dbReference>